<keyword evidence="1" id="KW-0229">DNA integration</keyword>
<evidence type="ECO:0000259" key="7">
    <source>
        <dbReference type="SMART" id="SM00857"/>
    </source>
</evidence>
<dbReference type="EMBL" id="CP157940">
    <property type="protein sequence ID" value="XBS54712.1"/>
    <property type="molecule type" value="Genomic_DNA"/>
</dbReference>
<proteinExistence type="predicted"/>
<dbReference type="PANTHER" id="PTHR30461">
    <property type="entry name" value="DNA-INVERTASE FROM LAMBDOID PROPHAGE"/>
    <property type="match status" value="1"/>
</dbReference>
<evidence type="ECO:0000256" key="3">
    <source>
        <dbReference type="ARBA" id="ARBA00023172"/>
    </source>
</evidence>
<dbReference type="Pfam" id="PF07508">
    <property type="entry name" value="Recombinase"/>
    <property type="match status" value="1"/>
</dbReference>
<dbReference type="InterPro" id="IPR036162">
    <property type="entry name" value="Resolvase-like_N_sf"/>
</dbReference>
<organism evidence="8">
    <name type="scientific">Lacrimispora sp. BS-2</name>
    <dbReference type="NCBI Taxonomy" id="3151850"/>
    <lineage>
        <taxon>Bacteria</taxon>
        <taxon>Bacillati</taxon>
        <taxon>Bacillota</taxon>
        <taxon>Clostridia</taxon>
        <taxon>Lachnospirales</taxon>
        <taxon>Lachnospiraceae</taxon>
        <taxon>Lacrimispora</taxon>
    </lineage>
</organism>
<dbReference type="PANTHER" id="PTHR30461:SF23">
    <property type="entry name" value="DNA RECOMBINASE-RELATED"/>
    <property type="match status" value="1"/>
</dbReference>
<evidence type="ECO:0000256" key="6">
    <source>
        <dbReference type="SAM" id="Coils"/>
    </source>
</evidence>
<gene>
    <name evidence="8" type="ORF">ABFV83_02650</name>
</gene>
<evidence type="ECO:0000256" key="5">
    <source>
        <dbReference type="PROSITE-ProRule" id="PRU10137"/>
    </source>
</evidence>
<dbReference type="Gene3D" id="3.40.50.1390">
    <property type="entry name" value="Resolvase, N-terminal catalytic domain"/>
    <property type="match status" value="1"/>
</dbReference>
<dbReference type="InterPro" id="IPR050639">
    <property type="entry name" value="SSR_resolvase"/>
</dbReference>
<dbReference type="CDD" id="cd00338">
    <property type="entry name" value="Ser_Recombinase"/>
    <property type="match status" value="1"/>
</dbReference>
<feature type="active site" description="O-(5'-phospho-DNA)-serine intermediate" evidence="4 5">
    <location>
        <position position="17"/>
    </location>
</feature>
<evidence type="ECO:0000313" key="8">
    <source>
        <dbReference type="EMBL" id="XBS54712.1"/>
    </source>
</evidence>
<keyword evidence="6" id="KW-0175">Coiled coil</keyword>
<reference evidence="8" key="1">
    <citation type="submission" date="2024-06" db="EMBL/GenBank/DDBJ databases">
        <title>Lacrimispora cavernae sp. nov., a novel anaerobe isolated from bat guano pile inside a cave.</title>
        <authorList>
            <person name="Miller S.L."/>
            <person name="Lu N."/>
            <person name="King J."/>
            <person name="Sankaranarayanan K."/>
            <person name="Lawson P.A."/>
        </authorList>
    </citation>
    <scope>NUCLEOTIDE SEQUENCE</scope>
    <source>
        <strain evidence="8">BS-2</strain>
    </source>
</reference>
<dbReference type="GO" id="GO:0015074">
    <property type="term" value="P:DNA integration"/>
    <property type="evidence" value="ECO:0007669"/>
    <property type="project" value="UniProtKB-KW"/>
</dbReference>
<evidence type="ECO:0000256" key="1">
    <source>
        <dbReference type="ARBA" id="ARBA00022908"/>
    </source>
</evidence>
<dbReference type="SMART" id="SM00857">
    <property type="entry name" value="Resolvase"/>
    <property type="match status" value="1"/>
</dbReference>
<sequence>MKKNETPEIGAAYIRVSTNDQTELSPHAQLREIKKAAKADGIFIPEKFIFIEEKGVSGRRADNRKEFQKMISMAKSQPSPFQYLYLWKFSRFARNQEESMFYKSVLRKKCGVTIKSVSEPIMEGMFGRLIESIIEWFDEYYSINLSGEVTRGMTEKALREGYQASPCLGYRAVGEGKPFLIYDEEYKIVEYIHQSYYNGMDLSAIARSANELGFLTKRGNRFDRRAVERILKNQFYDGIVTWKDISFHGQHETREMVTSVFKDNQMRLQREYRPGKRREVSDCKHWASGLLKCGYCGASLVFNKAPDTNRHPSYFQCWRYAKGFHRESCSITAKKIEGLIIESLRNALTAEDMKYSYVRKPVSGTSDEKENIQAALSRIDHKKQRIKDAYENGIDTLEEYKAGKTRLEKEQEELENRLTDLNSCPGRDKAADKIQLAARIQKACDIISDPAVSNEIKGNALRSVVKKIVYDKREGKLKFFYYISL</sequence>
<feature type="domain" description="Resolvase/invertase-type recombinase catalytic" evidence="7">
    <location>
        <begin position="10"/>
        <end position="162"/>
    </location>
</feature>
<dbReference type="Pfam" id="PF13408">
    <property type="entry name" value="Zn_ribbon_recom"/>
    <property type="match status" value="1"/>
</dbReference>
<keyword evidence="3" id="KW-0233">DNA recombination</keyword>
<dbReference type="SUPFAM" id="SSF53041">
    <property type="entry name" value="Resolvase-like"/>
    <property type="match status" value="1"/>
</dbReference>
<dbReference type="Gene3D" id="3.90.1750.20">
    <property type="entry name" value="Putative Large Serine Recombinase, Chain B, Domain 2"/>
    <property type="match status" value="1"/>
</dbReference>
<dbReference type="AlphaFoldDB" id="A0AAU7PQS5"/>
<dbReference type="InterPro" id="IPR025827">
    <property type="entry name" value="Zn_ribbon_recom_dom"/>
</dbReference>
<dbReference type="PROSITE" id="PS00397">
    <property type="entry name" value="RECOMBINASES_1"/>
    <property type="match status" value="1"/>
</dbReference>
<protein>
    <submittedName>
        <fullName evidence="8">Recombinase family protein</fullName>
    </submittedName>
</protein>
<dbReference type="GO" id="GO:0003677">
    <property type="term" value="F:DNA binding"/>
    <property type="evidence" value="ECO:0007669"/>
    <property type="project" value="UniProtKB-KW"/>
</dbReference>
<name>A0AAU7PQS5_9FIRM</name>
<dbReference type="RefSeq" id="WP_349947403.1">
    <property type="nucleotide sequence ID" value="NZ_CP157940.1"/>
</dbReference>
<dbReference type="InterPro" id="IPR011109">
    <property type="entry name" value="DNA_bind_recombinase_dom"/>
</dbReference>
<dbReference type="InterPro" id="IPR006119">
    <property type="entry name" value="Resolv_N"/>
</dbReference>
<evidence type="ECO:0000256" key="2">
    <source>
        <dbReference type="ARBA" id="ARBA00023125"/>
    </source>
</evidence>
<evidence type="ECO:0000256" key="4">
    <source>
        <dbReference type="PIRSR" id="PIRSR606118-50"/>
    </source>
</evidence>
<feature type="coiled-coil region" evidence="6">
    <location>
        <begin position="372"/>
        <end position="424"/>
    </location>
</feature>
<dbReference type="InterPro" id="IPR006118">
    <property type="entry name" value="Recombinase_CS"/>
</dbReference>
<dbReference type="Pfam" id="PF00239">
    <property type="entry name" value="Resolvase"/>
    <property type="match status" value="1"/>
</dbReference>
<dbReference type="GO" id="GO:0000150">
    <property type="term" value="F:DNA strand exchange activity"/>
    <property type="evidence" value="ECO:0007669"/>
    <property type="project" value="InterPro"/>
</dbReference>
<keyword evidence="2" id="KW-0238">DNA-binding</keyword>
<dbReference type="InterPro" id="IPR038109">
    <property type="entry name" value="DNA_bind_recomb_sf"/>
</dbReference>
<accession>A0AAU7PQS5</accession>